<dbReference type="EMBL" id="CACRXK020001911">
    <property type="protein sequence ID" value="CAB3991753.1"/>
    <property type="molecule type" value="Genomic_DNA"/>
</dbReference>
<organism evidence="1 2">
    <name type="scientific">Paramuricea clavata</name>
    <name type="common">Red gorgonian</name>
    <name type="synonym">Violescent sea-whip</name>
    <dbReference type="NCBI Taxonomy" id="317549"/>
    <lineage>
        <taxon>Eukaryota</taxon>
        <taxon>Metazoa</taxon>
        <taxon>Cnidaria</taxon>
        <taxon>Anthozoa</taxon>
        <taxon>Octocorallia</taxon>
        <taxon>Malacalcyonacea</taxon>
        <taxon>Plexauridae</taxon>
        <taxon>Paramuricea</taxon>
    </lineage>
</organism>
<reference evidence="1" key="1">
    <citation type="submission" date="2020-04" db="EMBL/GenBank/DDBJ databases">
        <authorList>
            <person name="Alioto T."/>
            <person name="Alioto T."/>
            <person name="Gomez Garrido J."/>
        </authorList>
    </citation>
    <scope>NUCLEOTIDE SEQUENCE</scope>
    <source>
        <strain evidence="1">A484AB</strain>
    </source>
</reference>
<evidence type="ECO:0000313" key="2">
    <source>
        <dbReference type="Proteomes" id="UP001152795"/>
    </source>
</evidence>
<comment type="caution">
    <text evidence="1">The sequence shown here is derived from an EMBL/GenBank/DDBJ whole genome shotgun (WGS) entry which is preliminary data.</text>
</comment>
<proteinExistence type="predicted"/>
<dbReference type="AlphaFoldDB" id="A0A7D9DSA9"/>
<protein>
    <submittedName>
        <fullName evidence="1">Uncharacterized protein</fullName>
    </submittedName>
</protein>
<dbReference type="Proteomes" id="UP001152795">
    <property type="component" value="Unassembled WGS sequence"/>
</dbReference>
<evidence type="ECO:0000313" key="1">
    <source>
        <dbReference type="EMBL" id="CAB3991753.1"/>
    </source>
</evidence>
<keyword evidence="2" id="KW-1185">Reference proteome</keyword>
<sequence length="87" mass="9917">MPPEKKRRILETGAVLANPLSGSGIRAQRRHLHDPRQRRVTGRTFRDLKYPFMLDRSCVLKTQAEESIKCCFIRAQLFGIDGICSCA</sequence>
<name>A0A7D9DSA9_PARCT</name>
<gene>
    <name evidence="1" type="ORF">PACLA_8A074903</name>
</gene>
<accession>A0A7D9DSA9</accession>